<keyword evidence="4" id="KW-0274">FAD</keyword>
<evidence type="ECO:0000259" key="7">
    <source>
        <dbReference type="Pfam" id="PF01266"/>
    </source>
</evidence>
<organism evidence="8 9">
    <name type="scientific">Lichtheimia ornata</name>
    <dbReference type="NCBI Taxonomy" id="688661"/>
    <lineage>
        <taxon>Eukaryota</taxon>
        <taxon>Fungi</taxon>
        <taxon>Fungi incertae sedis</taxon>
        <taxon>Mucoromycota</taxon>
        <taxon>Mucoromycotina</taxon>
        <taxon>Mucoromycetes</taxon>
        <taxon>Mucorales</taxon>
        <taxon>Lichtheimiaceae</taxon>
        <taxon>Lichtheimia</taxon>
    </lineage>
</organism>
<keyword evidence="5" id="KW-0560">Oxidoreductase</keyword>
<feature type="compositionally biased region" description="Polar residues" evidence="6">
    <location>
        <begin position="476"/>
        <end position="486"/>
    </location>
</feature>
<dbReference type="SUPFAM" id="SSF54373">
    <property type="entry name" value="FAD-linked reductases, C-terminal domain"/>
    <property type="match status" value="1"/>
</dbReference>
<evidence type="ECO:0000313" key="9">
    <source>
        <dbReference type="Proteomes" id="UP001234581"/>
    </source>
</evidence>
<dbReference type="RefSeq" id="XP_058347429.1">
    <property type="nucleotide sequence ID" value="XM_058481572.1"/>
</dbReference>
<dbReference type="AlphaFoldDB" id="A0AAD7VDB9"/>
<evidence type="ECO:0000256" key="4">
    <source>
        <dbReference type="ARBA" id="ARBA00022827"/>
    </source>
</evidence>
<comment type="similarity">
    <text evidence="2">Belongs to the MSOX/MTOX family.</text>
</comment>
<dbReference type="PANTHER" id="PTHR10961:SF46">
    <property type="entry name" value="PEROXISOMAL SARCOSINE OXIDASE"/>
    <property type="match status" value="1"/>
</dbReference>
<dbReference type="GeneID" id="83208895"/>
<dbReference type="GO" id="GO:0008115">
    <property type="term" value="F:sarcosine oxidase activity"/>
    <property type="evidence" value="ECO:0007669"/>
    <property type="project" value="TreeGrafter"/>
</dbReference>
<dbReference type="Gene3D" id="3.30.9.10">
    <property type="entry name" value="D-Amino Acid Oxidase, subunit A, domain 2"/>
    <property type="match status" value="1"/>
</dbReference>
<accession>A0AAD7VDB9</accession>
<evidence type="ECO:0000256" key="2">
    <source>
        <dbReference type="ARBA" id="ARBA00010989"/>
    </source>
</evidence>
<evidence type="ECO:0000313" key="8">
    <source>
        <dbReference type="EMBL" id="KAJ8662516.1"/>
    </source>
</evidence>
<evidence type="ECO:0000256" key="1">
    <source>
        <dbReference type="ARBA" id="ARBA00001974"/>
    </source>
</evidence>
<dbReference type="Gene3D" id="3.50.50.60">
    <property type="entry name" value="FAD/NAD(P)-binding domain"/>
    <property type="match status" value="1"/>
</dbReference>
<comment type="caution">
    <text evidence="8">The sequence shown here is derived from an EMBL/GenBank/DDBJ whole genome shotgun (WGS) entry which is preliminary data.</text>
</comment>
<feature type="region of interest" description="Disordered" evidence="6">
    <location>
        <begin position="472"/>
        <end position="494"/>
    </location>
</feature>
<proteinExistence type="inferred from homology"/>
<comment type="cofactor">
    <cofactor evidence="1">
        <name>FAD</name>
        <dbReference type="ChEBI" id="CHEBI:57692"/>
    </cofactor>
</comment>
<reference evidence="8 9" key="1">
    <citation type="submission" date="2023-03" db="EMBL/GenBank/DDBJ databases">
        <title>Genome sequence of Lichtheimia ornata CBS 291.66.</title>
        <authorList>
            <person name="Mohabir J.T."/>
            <person name="Shea T.P."/>
            <person name="Kurbessoian T."/>
            <person name="Berby B."/>
            <person name="Fontaine J."/>
            <person name="Livny J."/>
            <person name="Gnirke A."/>
            <person name="Stajich J.E."/>
            <person name="Cuomo C.A."/>
        </authorList>
    </citation>
    <scope>NUCLEOTIDE SEQUENCE [LARGE SCALE GENOMIC DNA]</scope>
    <source>
        <strain evidence="8">CBS 291.66</strain>
    </source>
</reference>
<gene>
    <name evidence="8" type="ORF">O0I10_001477</name>
</gene>
<sequence>MSYYTAPKPGSKIIIVGGGAFGLSTAYALALKKKYDIWVFERAASIPAPDAASTDISKAVRMDYGNQALYLRLMLEALPLWDQWNKERATQGQIPVYHETGVLIFGRHGQFSQYEQESMRLIREAGYGHVLQTFDNPQSIIKRFPYFKDAVANGYDTAYLNTRGGWCNSSEAIKHVYQKCLDLGVQFVLGPQEGSLNKLEMTTDNKKVVGIRTKSGQVHLADKVVLATGAWTSSLLAFGTRHHHPAEQQQQSTSSGLTATGQIVVQFKPAKDDPAFTQRSSQQEAMPVWLADSSRTGFYGFPMHPENGLLKVALHGLGYLNPAAGDENVKPATAVQQQPVSVPRTQLTHPTDTIPVKALHQFRSFLADFFPATSAMDVHYARVCWYSDSTDSSFLVAPHPSYEDLVIASGDSGHGMKFLPIIGFKICQVIEGQENDYTRAWQWRDSSSTTGLNFDGMRPTNHQGTPAISIMDDPNDTTTHMATSNDLKAPKARL</sequence>
<keyword evidence="9" id="KW-1185">Reference proteome</keyword>
<dbReference type="SUPFAM" id="SSF51905">
    <property type="entry name" value="FAD/NAD(P)-binding domain"/>
    <property type="match status" value="1"/>
</dbReference>
<dbReference type="GO" id="GO:0050660">
    <property type="term" value="F:flavin adenine dinucleotide binding"/>
    <property type="evidence" value="ECO:0007669"/>
    <property type="project" value="InterPro"/>
</dbReference>
<dbReference type="InterPro" id="IPR045170">
    <property type="entry name" value="MTOX"/>
</dbReference>
<dbReference type="PANTHER" id="PTHR10961">
    <property type="entry name" value="PEROXISOMAL SARCOSINE OXIDASE"/>
    <property type="match status" value="1"/>
</dbReference>
<name>A0AAD7VDB9_9FUNG</name>
<dbReference type="InterPro" id="IPR006076">
    <property type="entry name" value="FAD-dep_OxRdtase"/>
</dbReference>
<dbReference type="InterPro" id="IPR036188">
    <property type="entry name" value="FAD/NAD-bd_sf"/>
</dbReference>
<evidence type="ECO:0000256" key="5">
    <source>
        <dbReference type="ARBA" id="ARBA00023002"/>
    </source>
</evidence>
<evidence type="ECO:0000256" key="3">
    <source>
        <dbReference type="ARBA" id="ARBA00022630"/>
    </source>
</evidence>
<protein>
    <recommendedName>
        <fullName evidence="7">FAD dependent oxidoreductase domain-containing protein</fullName>
    </recommendedName>
</protein>
<evidence type="ECO:0000256" key="6">
    <source>
        <dbReference type="SAM" id="MobiDB-lite"/>
    </source>
</evidence>
<dbReference type="Pfam" id="PF01266">
    <property type="entry name" value="DAO"/>
    <property type="match status" value="1"/>
</dbReference>
<feature type="domain" description="FAD dependent oxidoreductase" evidence="7">
    <location>
        <begin position="12"/>
        <end position="423"/>
    </location>
</feature>
<keyword evidence="3" id="KW-0285">Flavoprotein</keyword>
<dbReference type="Proteomes" id="UP001234581">
    <property type="component" value="Unassembled WGS sequence"/>
</dbReference>
<dbReference type="EMBL" id="JARTCD010000004">
    <property type="protein sequence ID" value="KAJ8662516.1"/>
    <property type="molecule type" value="Genomic_DNA"/>
</dbReference>